<dbReference type="InterPro" id="IPR007711">
    <property type="entry name" value="HigB-1"/>
</dbReference>
<name>A0A1I4E3C6_9PROT</name>
<protein>
    <submittedName>
        <fullName evidence="1">Proteic killer suppression protein</fullName>
    </submittedName>
</protein>
<dbReference type="Pfam" id="PF05015">
    <property type="entry name" value="HigB-like_toxin"/>
    <property type="match status" value="1"/>
</dbReference>
<dbReference type="EMBL" id="FOSP01000025">
    <property type="protein sequence ID" value="SFL00265.1"/>
    <property type="molecule type" value="Genomic_DNA"/>
</dbReference>
<dbReference type="SUPFAM" id="SSF143011">
    <property type="entry name" value="RelE-like"/>
    <property type="match status" value="1"/>
</dbReference>
<keyword evidence="2" id="KW-1185">Reference proteome</keyword>
<accession>A0A1I4E3C6</accession>
<evidence type="ECO:0000313" key="2">
    <source>
        <dbReference type="Proteomes" id="UP000199533"/>
    </source>
</evidence>
<dbReference type="InterPro" id="IPR035093">
    <property type="entry name" value="RelE/ParE_toxin_dom_sf"/>
</dbReference>
<dbReference type="Gene3D" id="3.30.2310.20">
    <property type="entry name" value="RelE-like"/>
    <property type="match status" value="1"/>
</dbReference>
<dbReference type="PANTHER" id="PTHR40266">
    <property type="entry name" value="TOXIN HIGB-1"/>
    <property type="match status" value="1"/>
</dbReference>
<dbReference type="AlphaFoldDB" id="A0A1I4E3C6"/>
<dbReference type="OrthoDB" id="9801102at2"/>
<dbReference type="RefSeq" id="WP_090701360.1">
    <property type="nucleotide sequence ID" value="NZ_FOSP01000025.1"/>
</dbReference>
<organism evidence="1 2">
    <name type="scientific">Nitrosomonas aestuarii</name>
    <dbReference type="NCBI Taxonomy" id="52441"/>
    <lineage>
        <taxon>Bacteria</taxon>
        <taxon>Pseudomonadati</taxon>
        <taxon>Pseudomonadota</taxon>
        <taxon>Betaproteobacteria</taxon>
        <taxon>Nitrosomonadales</taxon>
        <taxon>Nitrosomonadaceae</taxon>
        <taxon>Nitrosomonas</taxon>
    </lineage>
</organism>
<evidence type="ECO:0000313" key="1">
    <source>
        <dbReference type="EMBL" id="SFL00265.1"/>
    </source>
</evidence>
<dbReference type="PANTHER" id="PTHR40266:SF2">
    <property type="entry name" value="TOXIN HIGB-1"/>
    <property type="match status" value="1"/>
</dbReference>
<dbReference type="Proteomes" id="UP000199533">
    <property type="component" value="Unassembled WGS sequence"/>
</dbReference>
<proteinExistence type="predicted"/>
<dbReference type="STRING" id="52441.SAMN05216302_102550"/>
<reference evidence="2" key="1">
    <citation type="submission" date="2016-10" db="EMBL/GenBank/DDBJ databases">
        <authorList>
            <person name="Varghese N."/>
            <person name="Submissions S."/>
        </authorList>
    </citation>
    <scope>NUCLEOTIDE SEQUENCE [LARGE SCALE GENOMIC DNA]</scope>
    <source>
        <strain evidence="2">Nm69</strain>
    </source>
</reference>
<gene>
    <name evidence="1" type="ORF">SAMN05216302_102550</name>
</gene>
<sequence length="92" mass="10562">MIKTFKHKGLKNFFESGSTAGIQSEHSTKILDRLTFLHTATCIDDMDIPGYRLHSLKGKLAGHWAINVSGNWRIVFRFEDGDAYVVNYEDYH</sequence>